<reference evidence="3 4" key="1">
    <citation type="submission" date="2019-06" db="EMBL/GenBank/DDBJ databases">
        <title>Genomics analysis of Aphanomyces spp. identifies a new class of oomycete effector associated with host adaptation.</title>
        <authorList>
            <person name="Gaulin E."/>
        </authorList>
    </citation>
    <scope>NUCLEOTIDE SEQUENCE [LARGE SCALE GENOMIC DNA]</scope>
    <source>
        <strain evidence="3 4">E</strain>
    </source>
</reference>
<sequence length="287" mass="31762">MNVSVKSPRASAKPGARSVVPSDSLPSRRSVVELPPNARRNFRQRHRAAKALDQPRNAVGAFVTHIKVELFFISIVICYGIFVLVQMTFESQLKVYQDEFDLVDLVVSSVLTVELLLRLFGTLQTPIETVLGTLYELRYQPSIKPSVQNEIDYAIYCIKNNKLYDAGEHMLNGQNIDKDTQDWLRDGLLRKNDASAVTPSPAATDVGGGDDGKAGRPGGGGIGSLRKENSGITDELFPLTESARSHFNDLMTTVADWDFDVFRLQGTVHEMISPIVIRFGGPIIRFP</sequence>
<dbReference type="AlphaFoldDB" id="A0A6A5AYK3"/>
<accession>A0A6A5AYK3</accession>
<dbReference type="Proteomes" id="UP000469452">
    <property type="component" value="Unassembled WGS sequence"/>
</dbReference>
<evidence type="ECO:0000256" key="1">
    <source>
        <dbReference type="SAM" id="MobiDB-lite"/>
    </source>
</evidence>
<evidence type="ECO:0000313" key="3">
    <source>
        <dbReference type="EMBL" id="KAF0774723.1"/>
    </source>
</evidence>
<feature type="transmembrane region" description="Helical" evidence="2">
    <location>
        <begin position="70"/>
        <end position="89"/>
    </location>
</feature>
<keyword evidence="2" id="KW-1133">Transmembrane helix</keyword>
<keyword evidence="2" id="KW-0472">Membrane</keyword>
<comment type="caution">
    <text evidence="3">The sequence shown here is derived from an EMBL/GenBank/DDBJ whole genome shotgun (WGS) entry which is preliminary data.</text>
</comment>
<organism evidence="3 4">
    <name type="scientific">Aphanomyces astaci</name>
    <name type="common">Crayfish plague agent</name>
    <dbReference type="NCBI Taxonomy" id="112090"/>
    <lineage>
        <taxon>Eukaryota</taxon>
        <taxon>Sar</taxon>
        <taxon>Stramenopiles</taxon>
        <taxon>Oomycota</taxon>
        <taxon>Saprolegniomycetes</taxon>
        <taxon>Saprolegniales</taxon>
        <taxon>Verrucalvaceae</taxon>
        <taxon>Aphanomyces</taxon>
    </lineage>
</organism>
<protein>
    <submittedName>
        <fullName evidence="3">Uncharacterized protein</fullName>
    </submittedName>
</protein>
<proteinExistence type="predicted"/>
<evidence type="ECO:0000313" key="4">
    <source>
        <dbReference type="Proteomes" id="UP000469452"/>
    </source>
</evidence>
<feature type="region of interest" description="Disordered" evidence="1">
    <location>
        <begin position="1"/>
        <end position="28"/>
    </location>
</feature>
<feature type="region of interest" description="Disordered" evidence="1">
    <location>
        <begin position="195"/>
        <end position="227"/>
    </location>
</feature>
<dbReference type="VEuPathDB" id="FungiDB:H257_15567"/>
<keyword evidence="2" id="KW-0812">Transmembrane</keyword>
<evidence type="ECO:0000256" key="2">
    <source>
        <dbReference type="SAM" id="Phobius"/>
    </source>
</evidence>
<dbReference type="EMBL" id="VJMI01003250">
    <property type="protein sequence ID" value="KAF0774723.1"/>
    <property type="molecule type" value="Genomic_DNA"/>
</dbReference>
<gene>
    <name evidence="3" type="ORF">AaE_001577</name>
</gene>
<name>A0A6A5AYK3_APHAT</name>